<gene>
    <name evidence="3" type="ORF">PCOR1329_LOCUS74741</name>
</gene>
<feature type="compositionally biased region" description="Low complexity" evidence="1">
    <location>
        <begin position="201"/>
        <end position="215"/>
    </location>
</feature>
<feature type="region of interest" description="Disordered" evidence="1">
    <location>
        <begin position="185"/>
        <end position="225"/>
    </location>
</feature>
<comment type="caution">
    <text evidence="3">The sequence shown here is derived from an EMBL/GenBank/DDBJ whole genome shotgun (WGS) entry which is preliminary data.</text>
</comment>
<dbReference type="Pfam" id="PF25339">
    <property type="entry name" value="C2_C2CD3_N"/>
    <property type="match status" value="1"/>
</dbReference>
<feature type="region of interest" description="Disordered" evidence="1">
    <location>
        <begin position="430"/>
        <end position="456"/>
    </location>
</feature>
<evidence type="ECO:0000256" key="1">
    <source>
        <dbReference type="SAM" id="MobiDB-lite"/>
    </source>
</evidence>
<accession>A0ABN9XDN8</accession>
<protein>
    <recommendedName>
        <fullName evidence="2">C2CD3 N-terminal C2 domain-containing protein</fullName>
    </recommendedName>
</protein>
<evidence type="ECO:0000313" key="3">
    <source>
        <dbReference type="EMBL" id="CAK0896217.1"/>
    </source>
</evidence>
<feature type="compositionally biased region" description="Low complexity" evidence="1">
    <location>
        <begin position="447"/>
        <end position="456"/>
    </location>
</feature>
<dbReference type="Proteomes" id="UP001189429">
    <property type="component" value="Unassembled WGS sequence"/>
</dbReference>
<dbReference type="InterPro" id="IPR057537">
    <property type="entry name" value="C2_C2CD3_N"/>
</dbReference>
<sequence>MVAPRAAPRTCPGLPPHVPGAVQGRVHAELVHLELGGSAMRDLQDCGVVGVLEWWGQDGNDPAVPRLLPQNFSAPAEGGAYSAAFPLRCSPAKFSAYLGDMGVLSVRLDRAAGAAALVGVCEADVAPWLTGSDLRMDAQLPVFRGPGDRAVIGQLRLRLRTEWPQTARWRPEADVLSSFERNERLVEEDEGLRQRPRPPAAREAPVASRMPAEAPMRPPRPAEGAAAFPAEPAAVAPVPRAAPAPPQAAEPPATRTAALPVHLRVWLGSVRLRAASLAGVRAVFRLGASQEVSAWVQREAAGGAAPAGETCGVIAQGAVSSEPVWQLGALVSGPAPKTVHVQFWQGPDQGPSLIGLASLAVPMLSLNAAQDIWQQGRATLLETEADVCSLDSGGAVGAVQVFLAAGRTAVLARPSSPRQRPASWELGAARERPAAAGPKDPEPGSQAEGAPARSAEALAAAAPSASAAARADSALAAAAAEVDEAAAGEAAASWRRAQTAGELWLAAADERALAALLASAGCGEAPGAAEISLLELRRALLQHLGGLSEQEATALCSLVAGVPAPPPGGGPPGVLPASEAAWRQVLQRGGHVAADRVREYLQ</sequence>
<name>A0ABN9XDN8_9DINO</name>
<feature type="non-terminal residue" evidence="3">
    <location>
        <position position="602"/>
    </location>
</feature>
<reference evidence="3" key="1">
    <citation type="submission" date="2023-10" db="EMBL/GenBank/DDBJ databases">
        <authorList>
            <person name="Chen Y."/>
            <person name="Shah S."/>
            <person name="Dougan E. K."/>
            <person name="Thang M."/>
            <person name="Chan C."/>
        </authorList>
    </citation>
    <scope>NUCLEOTIDE SEQUENCE [LARGE SCALE GENOMIC DNA]</scope>
</reference>
<organism evidence="3 4">
    <name type="scientific">Prorocentrum cordatum</name>
    <dbReference type="NCBI Taxonomy" id="2364126"/>
    <lineage>
        <taxon>Eukaryota</taxon>
        <taxon>Sar</taxon>
        <taxon>Alveolata</taxon>
        <taxon>Dinophyceae</taxon>
        <taxon>Prorocentrales</taxon>
        <taxon>Prorocentraceae</taxon>
        <taxon>Prorocentrum</taxon>
    </lineage>
</organism>
<feature type="domain" description="C2CD3 N-terminal C2" evidence="2">
    <location>
        <begin position="13"/>
        <end position="163"/>
    </location>
</feature>
<keyword evidence="4" id="KW-1185">Reference proteome</keyword>
<dbReference type="EMBL" id="CAUYUJ010020159">
    <property type="protein sequence ID" value="CAK0896217.1"/>
    <property type="molecule type" value="Genomic_DNA"/>
</dbReference>
<evidence type="ECO:0000313" key="4">
    <source>
        <dbReference type="Proteomes" id="UP001189429"/>
    </source>
</evidence>
<evidence type="ECO:0000259" key="2">
    <source>
        <dbReference type="Pfam" id="PF25339"/>
    </source>
</evidence>
<proteinExistence type="predicted"/>